<evidence type="ECO:0000313" key="3">
    <source>
        <dbReference type="Proteomes" id="UP000238137"/>
    </source>
</evidence>
<reference evidence="2" key="1">
    <citation type="submission" date="2018-05" db="EMBL/GenBank/DDBJ databases">
        <title>Reclassification of Methylarcula marina and Methylarcula terricola as Paracoccus methylarcula sp.nov., comb.nov. and Paracoccus terricola comb.nov.</title>
        <authorList>
            <person name="Shmareva M.N."/>
            <person name="Doronina N.V."/>
            <person name="Vasilenko O.V."/>
            <person name="Tarlachkov S.V."/>
            <person name="Trotsenko Y.A."/>
        </authorList>
    </citation>
    <scope>NUCLEOTIDE SEQUENCE [LARGE SCALE GENOMIC DNA]</scope>
    <source>
        <strain evidence="2">VKM B-2159</strain>
    </source>
</reference>
<keyword evidence="3" id="KW-1185">Reference proteome</keyword>
<evidence type="ECO:0000313" key="2">
    <source>
        <dbReference type="EMBL" id="RNF33729.1"/>
    </source>
</evidence>
<organism evidence="2 3">
    <name type="scientific">Paracoccus methylarcula</name>
    <dbReference type="NCBI Taxonomy" id="72022"/>
    <lineage>
        <taxon>Bacteria</taxon>
        <taxon>Pseudomonadati</taxon>
        <taxon>Pseudomonadota</taxon>
        <taxon>Alphaproteobacteria</taxon>
        <taxon>Rhodobacterales</taxon>
        <taxon>Paracoccaceae</taxon>
        <taxon>Paracoccus</taxon>
    </lineage>
</organism>
<protein>
    <submittedName>
        <fullName evidence="2">Uncharacterized protein</fullName>
    </submittedName>
</protein>
<comment type="caution">
    <text evidence="2">The sequence shown here is derived from an EMBL/GenBank/DDBJ whole genome shotgun (WGS) entry which is preliminary data.</text>
</comment>
<dbReference type="EMBL" id="PXNQ02000009">
    <property type="protein sequence ID" value="RNF33729.1"/>
    <property type="molecule type" value="Genomic_DNA"/>
</dbReference>
<proteinExistence type="predicted"/>
<gene>
    <name evidence="2" type="ORF">A7A09_014685</name>
</gene>
<sequence length="217" mass="24495">MSFHNFRMLTTFVALFSVLPAHFLTAQPAEKALSNALSDCRQWAADIDGENLLPEPWKPILENFETQNRLDSFYLNSSYPLYIYTSFEETISETLPYANKICRIRSIDTSTGAFSWIGGEINVGNIWDDIRPLPDETIRQQLSELAYEFEHDPNIVPLLGTEDDDTRMLLECNRKSSISLLIPSPRLASADWSLEVHFMAGPPTDDSVTAEASNNCP</sequence>
<dbReference type="Proteomes" id="UP000238137">
    <property type="component" value="Unassembled WGS sequence"/>
</dbReference>
<dbReference type="OrthoDB" id="9900864at2"/>
<accession>A0A422QUQ5</accession>
<evidence type="ECO:0000256" key="1">
    <source>
        <dbReference type="SAM" id="SignalP"/>
    </source>
</evidence>
<dbReference type="AlphaFoldDB" id="A0A422QUQ5"/>
<dbReference type="RefSeq" id="WP_148043691.1">
    <property type="nucleotide sequence ID" value="NZ_PXNQ02000009.1"/>
</dbReference>
<feature type="signal peptide" evidence="1">
    <location>
        <begin position="1"/>
        <end position="26"/>
    </location>
</feature>
<keyword evidence="1" id="KW-0732">Signal</keyword>
<name>A0A422QUQ5_9RHOB</name>
<feature type="chain" id="PRO_5019284362" evidence="1">
    <location>
        <begin position="27"/>
        <end position="217"/>
    </location>
</feature>